<organism evidence="1 2">
    <name type="scientific">Campylobacter majalis</name>
    <dbReference type="NCBI Taxonomy" id="2790656"/>
    <lineage>
        <taxon>Bacteria</taxon>
        <taxon>Pseudomonadati</taxon>
        <taxon>Campylobacterota</taxon>
        <taxon>Epsilonproteobacteria</taxon>
        <taxon>Campylobacterales</taxon>
        <taxon>Campylobacteraceae</taxon>
        <taxon>Campylobacter</taxon>
    </lineage>
</organism>
<keyword evidence="2" id="KW-1185">Reference proteome</keyword>
<proteinExistence type="predicted"/>
<gene>
    <name evidence="1" type="ORF">LMG7974_00350</name>
</gene>
<protein>
    <recommendedName>
        <fullName evidence="3">DJ-1/PfpI domain-containing protein</fullName>
    </recommendedName>
</protein>
<name>A0ABM8Q407_9BACT</name>
<sequence length="160" mass="17328">MNVAVVMYDRINLISLANVLSFVKSFQKAKIKTCAFKPEIVDEYGLKITPEVSGESIYGADIIIIPDGIGALNLRHDEIFLSWIKSASNAKVKLGFDLGTLIFAGAGFLNNKSACIRGGYKNALSEYCDVSDTKVCESGDVISVSEWGDEIKAILAKILS</sequence>
<dbReference type="InterPro" id="IPR029062">
    <property type="entry name" value="Class_I_gatase-like"/>
</dbReference>
<evidence type="ECO:0000313" key="2">
    <source>
        <dbReference type="Proteomes" id="UP000789803"/>
    </source>
</evidence>
<reference evidence="1 2" key="1">
    <citation type="submission" date="2020-11" db="EMBL/GenBank/DDBJ databases">
        <authorList>
            <person name="Peeters C."/>
        </authorList>
    </citation>
    <scope>NUCLEOTIDE SEQUENCE [LARGE SCALE GENOMIC DNA]</scope>
    <source>
        <strain evidence="1 2">LMG 7974</strain>
    </source>
</reference>
<dbReference type="Proteomes" id="UP000789803">
    <property type="component" value="Unassembled WGS sequence"/>
</dbReference>
<evidence type="ECO:0008006" key="3">
    <source>
        <dbReference type="Google" id="ProtNLM"/>
    </source>
</evidence>
<dbReference type="Gene3D" id="3.40.50.880">
    <property type="match status" value="1"/>
</dbReference>
<evidence type="ECO:0000313" key="1">
    <source>
        <dbReference type="EMBL" id="CAD7287471.1"/>
    </source>
</evidence>
<dbReference type="RefSeq" id="WP_229932166.1">
    <property type="nucleotide sequence ID" value="NZ_CAJHOF010000002.1"/>
</dbReference>
<dbReference type="SUPFAM" id="SSF52317">
    <property type="entry name" value="Class I glutamine amidotransferase-like"/>
    <property type="match status" value="1"/>
</dbReference>
<accession>A0ABM8Q407</accession>
<dbReference type="EMBL" id="CAJHOF010000002">
    <property type="protein sequence ID" value="CAD7287471.1"/>
    <property type="molecule type" value="Genomic_DNA"/>
</dbReference>
<comment type="caution">
    <text evidence="1">The sequence shown here is derived from an EMBL/GenBank/DDBJ whole genome shotgun (WGS) entry which is preliminary data.</text>
</comment>